<evidence type="ECO:0000313" key="3">
    <source>
        <dbReference type="Proteomes" id="UP000275256"/>
    </source>
</evidence>
<feature type="compositionally biased region" description="Basic residues" evidence="1">
    <location>
        <begin position="1"/>
        <end position="13"/>
    </location>
</feature>
<dbReference type="Proteomes" id="UP000275256">
    <property type="component" value="Unassembled WGS sequence"/>
</dbReference>
<evidence type="ECO:0000313" key="2">
    <source>
        <dbReference type="EMBL" id="RMB58828.1"/>
    </source>
</evidence>
<organism evidence="2 3">
    <name type="scientific">Tessaracoccus antarcticus</name>
    <dbReference type="NCBI Taxonomy" id="2479848"/>
    <lineage>
        <taxon>Bacteria</taxon>
        <taxon>Bacillati</taxon>
        <taxon>Actinomycetota</taxon>
        <taxon>Actinomycetes</taxon>
        <taxon>Propionibacteriales</taxon>
        <taxon>Propionibacteriaceae</taxon>
        <taxon>Tessaracoccus</taxon>
    </lineage>
</organism>
<dbReference type="AlphaFoldDB" id="A0A3M0G2N8"/>
<dbReference type="RefSeq" id="WP_121901948.1">
    <property type="nucleotide sequence ID" value="NZ_REFW01000003.1"/>
</dbReference>
<comment type="caution">
    <text evidence="2">The sequence shown here is derived from an EMBL/GenBank/DDBJ whole genome shotgun (WGS) entry which is preliminary data.</text>
</comment>
<evidence type="ECO:0008006" key="4">
    <source>
        <dbReference type="Google" id="ProtNLM"/>
    </source>
</evidence>
<feature type="compositionally biased region" description="Basic and acidic residues" evidence="1">
    <location>
        <begin position="34"/>
        <end position="43"/>
    </location>
</feature>
<evidence type="ECO:0000256" key="1">
    <source>
        <dbReference type="SAM" id="MobiDB-lite"/>
    </source>
</evidence>
<name>A0A3M0G2N8_9ACTN</name>
<accession>A0A3M0G2N8</accession>
<feature type="region of interest" description="Disordered" evidence="1">
    <location>
        <begin position="1"/>
        <end position="43"/>
    </location>
</feature>
<dbReference type="EMBL" id="REFW01000003">
    <property type="protein sequence ID" value="RMB58828.1"/>
    <property type="molecule type" value="Genomic_DNA"/>
</dbReference>
<gene>
    <name evidence="2" type="ORF">EAX62_11930</name>
</gene>
<keyword evidence="3" id="KW-1185">Reference proteome</keyword>
<reference evidence="2 3" key="1">
    <citation type="submission" date="2018-10" db="EMBL/GenBank/DDBJ databases">
        <title>Tessaracoccus antarcticuss sp. nov., isolated from sediment.</title>
        <authorList>
            <person name="Zhou L.Y."/>
            <person name="Du Z.J."/>
        </authorList>
    </citation>
    <scope>NUCLEOTIDE SEQUENCE [LARGE SCALE GENOMIC DNA]</scope>
    <source>
        <strain evidence="2 3">JDX10</strain>
    </source>
</reference>
<dbReference type="OrthoDB" id="3381577at2"/>
<sequence length="93" mass="10449">MPTSRRPSKHLRAPRPLDASRHASSRSTSGGRFLVRDVPADRASKPYTCPGCHNTIPVGMAHVVAWPETPGMGFDSGTEQRRHWHRHCWRLIA</sequence>
<protein>
    <recommendedName>
        <fullName evidence="4">ATP/GTP-binding protein</fullName>
    </recommendedName>
</protein>
<proteinExistence type="predicted"/>